<dbReference type="Pfam" id="PF16861">
    <property type="entry name" value="Carbam_trans_C"/>
    <property type="match status" value="1"/>
</dbReference>
<evidence type="ECO:0000256" key="1">
    <source>
        <dbReference type="ARBA" id="ARBA00006129"/>
    </source>
</evidence>
<gene>
    <name evidence="4" type="ORF">GAYE_SCF13G3404</name>
</gene>
<dbReference type="PANTHER" id="PTHR34847:SF1">
    <property type="entry name" value="NODULATION PROTEIN U"/>
    <property type="match status" value="1"/>
</dbReference>
<feature type="domain" description="Carbamoyltransferase C-terminal" evidence="3">
    <location>
        <begin position="508"/>
        <end position="686"/>
    </location>
</feature>
<evidence type="ECO:0008006" key="6">
    <source>
        <dbReference type="Google" id="ProtNLM"/>
    </source>
</evidence>
<evidence type="ECO:0000259" key="2">
    <source>
        <dbReference type="Pfam" id="PF02543"/>
    </source>
</evidence>
<evidence type="ECO:0000313" key="5">
    <source>
        <dbReference type="Proteomes" id="UP001300502"/>
    </source>
</evidence>
<protein>
    <recommendedName>
        <fullName evidence="6">Carbamoyltransferase</fullName>
    </recommendedName>
</protein>
<evidence type="ECO:0000313" key="4">
    <source>
        <dbReference type="EMBL" id="KAK4525496.1"/>
    </source>
</evidence>
<dbReference type="EMBL" id="JANCYU010000031">
    <property type="protein sequence ID" value="KAK4525496.1"/>
    <property type="molecule type" value="Genomic_DNA"/>
</dbReference>
<organism evidence="4 5">
    <name type="scientific">Galdieria yellowstonensis</name>
    <dbReference type="NCBI Taxonomy" id="3028027"/>
    <lineage>
        <taxon>Eukaryota</taxon>
        <taxon>Rhodophyta</taxon>
        <taxon>Bangiophyceae</taxon>
        <taxon>Galdieriales</taxon>
        <taxon>Galdieriaceae</taxon>
        <taxon>Galdieria</taxon>
    </lineage>
</organism>
<dbReference type="CDD" id="cd24033">
    <property type="entry name" value="ASKHA_NBD_NodU_CmcH-like_N"/>
    <property type="match status" value="1"/>
</dbReference>
<accession>A0AAV9IDZ7</accession>
<dbReference type="PANTHER" id="PTHR34847">
    <property type="entry name" value="NODULATION PROTEIN U"/>
    <property type="match status" value="1"/>
</dbReference>
<name>A0AAV9IDZ7_9RHOD</name>
<dbReference type="AlphaFoldDB" id="A0AAV9IDZ7"/>
<dbReference type="Gene3D" id="3.30.420.40">
    <property type="match status" value="1"/>
</dbReference>
<sequence length="786" mass="90721">MSNLVVSFLPCQESHAWKRRRSFYRDKQVVCLKRQFLQVFCKYIVGINKYSHDASVCLVNSHSGDIVLNCAKERFSRRKHDGGDVGELMEHICARIGVELEDIDLVVQNNHHYNIRNFEEKLPWTSEMNYYPKEYLSVYNVLPRIPKIEISHHLAHAWSVYPQLEAATSSSGDALILVMDGMGDSTREFSNQFVSNESLYIHDLMTSRSKQVEDWHVLWKEKCYPKEVKLFQNLREAESCYKCSKNGIELLWKRWTREISPPELYNHSFEDMESIGAVYSRIASHIFGDWNSCGKVMGLAAYHVPKQKNTTSRWKEWIRRLDNENIISGHLPERVDIHWSLLKQLPCPNKWNEQDEDLCQFYAALAYRIQKDTESLVLSSIETLSNQHEVPILGLCGGLFLNSSLNGKILNQSYFRHVWIPPYPGDEGIAIGCALYGYHYFTRTKGYRKSSKPEADRNPSRYVSPFLGLPYSDDDIEEAVRDNLPWIEELRLSGVMEDQKKLVASFVAEELYKDKIIAVFRGRAESGPRALGNRSILANPCDPSTKEKLNRRVKFREAFRPFAPSVLEESLGDIFELSIPIKYVSESCRYMSATLPVKEEFVSKIPAVVHMDKTARAQVLTSLHNSWFQAIVAEFYKLSKIPVVLNTSFNIRGEPIVESPNDALETFLDPSVEIDWLVLEDRIFRKKSFPRHYHSMNVALRRPVRIHITESPLSEETSWKVVDVNGNEYKLLSDIDATILHLASTNKYKCDDIVRELLEESAEPIHSSVVVARLEVLWKLRLITLL</sequence>
<reference evidence="4 5" key="1">
    <citation type="submission" date="2022-07" db="EMBL/GenBank/DDBJ databases">
        <title>Genome-wide signatures of adaptation to extreme environments.</title>
        <authorList>
            <person name="Cho C.H."/>
            <person name="Yoon H.S."/>
        </authorList>
    </citation>
    <scope>NUCLEOTIDE SEQUENCE [LARGE SCALE GENOMIC DNA]</scope>
    <source>
        <strain evidence="4 5">108.79 E11</strain>
    </source>
</reference>
<evidence type="ECO:0000259" key="3">
    <source>
        <dbReference type="Pfam" id="PF16861"/>
    </source>
</evidence>
<proteinExistence type="inferred from homology"/>
<dbReference type="InterPro" id="IPR038152">
    <property type="entry name" value="Carbam_trans_C_sf"/>
</dbReference>
<dbReference type="Proteomes" id="UP001300502">
    <property type="component" value="Unassembled WGS sequence"/>
</dbReference>
<comment type="similarity">
    <text evidence="1">Belongs to the NodU/CmcH family.</text>
</comment>
<comment type="caution">
    <text evidence="4">The sequence shown here is derived from an EMBL/GenBank/DDBJ whole genome shotgun (WGS) entry which is preliminary data.</text>
</comment>
<feature type="domain" description="Carbamoyltransferase" evidence="2">
    <location>
        <begin position="44"/>
        <end position="119"/>
    </location>
</feature>
<dbReference type="InterPro" id="IPR003696">
    <property type="entry name" value="Carbtransf_dom"/>
</dbReference>
<dbReference type="InterPro" id="IPR031730">
    <property type="entry name" value="Carbam_trans_C"/>
</dbReference>
<keyword evidence="5" id="KW-1185">Reference proteome</keyword>
<dbReference type="Gene3D" id="3.90.870.20">
    <property type="entry name" value="Carbamoyltransferase, C-terminal domain"/>
    <property type="match status" value="1"/>
</dbReference>
<dbReference type="InterPro" id="IPR051338">
    <property type="entry name" value="NodU/CmcH_Carbamoyltrnsfr"/>
</dbReference>
<dbReference type="GO" id="GO:0003824">
    <property type="term" value="F:catalytic activity"/>
    <property type="evidence" value="ECO:0007669"/>
    <property type="project" value="InterPro"/>
</dbReference>
<dbReference type="Pfam" id="PF02543">
    <property type="entry name" value="Carbam_trans_N"/>
    <property type="match status" value="2"/>
</dbReference>
<feature type="domain" description="Carbamoyltransferase" evidence="2">
    <location>
        <begin position="149"/>
        <end position="435"/>
    </location>
</feature>